<dbReference type="PROSITE" id="PS51173">
    <property type="entry name" value="CBM2"/>
    <property type="match status" value="1"/>
</dbReference>
<keyword evidence="2" id="KW-0119">Carbohydrate metabolism</keyword>
<evidence type="ECO:0000256" key="4">
    <source>
        <dbReference type="SAM" id="SignalP"/>
    </source>
</evidence>
<evidence type="ECO:0000256" key="1">
    <source>
        <dbReference type="ARBA" id="ARBA00005519"/>
    </source>
</evidence>
<comment type="similarity">
    <text evidence="1 2">Belongs to the glycosyl hydrolase 12 (cellulase H) family.</text>
</comment>
<dbReference type="GO" id="GO:0030247">
    <property type="term" value="F:polysaccharide binding"/>
    <property type="evidence" value="ECO:0007669"/>
    <property type="project" value="UniProtKB-UniRule"/>
</dbReference>
<dbReference type="Pfam" id="PF01670">
    <property type="entry name" value="Glyco_hydro_12"/>
    <property type="match status" value="1"/>
</dbReference>
<feature type="domain" description="CBM2" evidence="5">
    <location>
        <begin position="28"/>
        <end position="137"/>
    </location>
</feature>
<name>A0A0D0VM62_9ACTN</name>
<proteinExistence type="inferred from homology"/>
<keyword evidence="2" id="KW-0326">Glycosidase</keyword>
<feature type="region of interest" description="Disordered" evidence="3">
    <location>
        <begin position="135"/>
        <end position="166"/>
    </location>
</feature>
<keyword evidence="2" id="KW-0624">Polysaccharide degradation</keyword>
<evidence type="ECO:0000259" key="5">
    <source>
        <dbReference type="PROSITE" id="PS51173"/>
    </source>
</evidence>
<feature type="compositionally biased region" description="Pro residues" evidence="3">
    <location>
        <begin position="140"/>
        <end position="164"/>
    </location>
</feature>
<dbReference type="AlphaFoldDB" id="A0A0D0VM62"/>
<dbReference type="InterPro" id="IPR013320">
    <property type="entry name" value="ConA-like_dom_sf"/>
</dbReference>
<evidence type="ECO:0000313" key="6">
    <source>
        <dbReference type="EMBL" id="KIR61858.1"/>
    </source>
</evidence>
<dbReference type="PROSITE" id="PS51257">
    <property type="entry name" value="PROKAR_LIPOPROTEIN"/>
    <property type="match status" value="1"/>
</dbReference>
<dbReference type="Gene3D" id="2.60.120.180">
    <property type="match status" value="1"/>
</dbReference>
<dbReference type="GO" id="GO:0008810">
    <property type="term" value="F:cellulase activity"/>
    <property type="evidence" value="ECO:0007669"/>
    <property type="project" value="InterPro"/>
</dbReference>
<dbReference type="InterPro" id="IPR012291">
    <property type="entry name" value="CBM2_carb-bd_dom_sf"/>
</dbReference>
<evidence type="ECO:0000256" key="2">
    <source>
        <dbReference type="RuleBase" id="RU361163"/>
    </source>
</evidence>
<dbReference type="Pfam" id="PF00553">
    <property type="entry name" value="CBM_2"/>
    <property type="match status" value="1"/>
</dbReference>
<evidence type="ECO:0000256" key="3">
    <source>
        <dbReference type="SAM" id="MobiDB-lite"/>
    </source>
</evidence>
<evidence type="ECO:0000313" key="7">
    <source>
        <dbReference type="Proteomes" id="UP000032254"/>
    </source>
</evidence>
<keyword evidence="2" id="KW-0378">Hydrolase</keyword>
<keyword evidence="7" id="KW-1185">Reference proteome</keyword>
<dbReference type="Proteomes" id="UP000032254">
    <property type="component" value="Unassembled WGS sequence"/>
</dbReference>
<dbReference type="GO" id="GO:0000272">
    <property type="term" value="P:polysaccharide catabolic process"/>
    <property type="evidence" value="ECO:0007669"/>
    <property type="project" value="UniProtKB-KW"/>
</dbReference>
<dbReference type="InterPro" id="IPR013319">
    <property type="entry name" value="GH11/12"/>
</dbReference>
<dbReference type="SMART" id="SM00637">
    <property type="entry name" value="CBD_II"/>
    <property type="match status" value="1"/>
</dbReference>
<feature type="chain" id="PRO_5039146200" description="CBM2 domain-containing protein" evidence="4">
    <location>
        <begin position="23"/>
        <end position="396"/>
    </location>
</feature>
<dbReference type="Gene3D" id="2.60.40.290">
    <property type="match status" value="1"/>
</dbReference>
<dbReference type="EMBL" id="JXSX01000003">
    <property type="protein sequence ID" value="KIR61858.1"/>
    <property type="molecule type" value="Genomic_DNA"/>
</dbReference>
<reference evidence="6 7" key="1">
    <citation type="submission" date="2015-01" db="EMBL/GenBank/DDBJ databases">
        <title>Sequencing and annotation of Micromonospora carbonacea strain JXNU-1 genome.</title>
        <authorList>
            <person name="Long Z."/>
            <person name="Huang Y."/>
            <person name="Jiang Y."/>
        </authorList>
    </citation>
    <scope>NUCLEOTIDE SEQUENCE [LARGE SCALE GENOMIC DNA]</scope>
    <source>
        <strain evidence="6 7">JXNU-1</strain>
    </source>
</reference>
<sequence length="396" mass="41714">MGNRKRLALLAVSTAATVTVAAAGVAVAQAAAAGCAVRYAVSSQWSGGFNADVTVTNLGDPLTSWRLTWTYAAGQQATQAWNATVTQSGAQVTATNVAYNGAIATNGTVGFGFTGSWSGANPVPTNFAVNGVTCNGPTTPTTPPPTTTAPPTTPPPTTPPPIGDYPPSGRLCNSTDAIDIGKYWIPNNQWGAGTGSGSQCIWTSGGSGDRISWGTSYNWSGQAGTVKSFAAAILGWHWGWRRQNTGLPVQLSANRNVNTSWQFTVTQNGTVNQNVAYDCWLHPIANPGSADQPSDELMIWLYRSNASPAGSRQGTVTIAGTTWEIWRGYVGTWNVYSYVRTSNTTNANLNIRDFTNDLVARGWMSSSKYLTSVQAGPEIFTGNGQVTTSTYSVTIN</sequence>
<keyword evidence="4" id="KW-0732">Signal</keyword>
<organism evidence="6 7">
    <name type="scientific">Micromonospora haikouensis</name>
    <dbReference type="NCBI Taxonomy" id="686309"/>
    <lineage>
        <taxon>Bacteria</taxon>
        <taxon>Bacillati</taxon>
        <taxon>Actinomycetota</taxon>
        <taxon>Actinomycetes</taxon>
        <taxon>Micromonosporales</taxon>
        <taxon>Micromonosporaceae</taxon>
        <taxon>Micromonospora</taxon>
    </lineage>
</organism>
<accession>A0A0D0VM62</accession>
<gene>
    <name evidence="6" type="ORF">TK50_30845</name>
</gene>
<dbReference type="OrthoDB" id="8885070at2"/>
<feature type="signal peptide" evidence="4">
    <location>
        <begin position="1"/>
        <end position="22"/>
    </location>
</feature>
<dbReference type="InterPro" id="IPR008965">
    <property type="entry name" value="CBM2/CBM3_carb-bd_dom_sf"/>
</dbReference>
<dbReference type="PATRIC" id="fig|47853.6.peg.6468"/>
<dbReference type="GeneID" id="301308692"/>
<dbReference type="PANTHER" id="PTHR34002">
    <property type="entry name" value="BLR1656 PROTEIN"/>
    <property type="match status" value="1"/>
</dbReference>
<dbReference type="PANTHER" id="PTHR34002:SF9">
    <property type="entry name" value="XYLOGLUCAN-SPECIFIC ENDO-BETA-1,4-GLUCANASE A"/>
    <property type="match status" value="1"/>
</dbReference>
<comment type="caution">
    <text evidence="6">The sequence shown here is derived from an EMBL/GenBank/DDBJ whole genome shotgun (WGS) entry which is preliminary data.</text>
</comment>
<protein>
    <recommendedName>
        <fullName evidence="5">CBM2 domain-containing protein</fullName>
    </recommendedName>
</protein>
<dbReference type="RefSeq" id="WP_043969028.1">
    <property type="nucleotide sequence ID" value="NZ_JXSX01000003.1"/>
</dbReference>
<dbReference type="SUPFAM" id="SSF49384">
    <property type="entry name" value="Carbohydrate-binding domain"/>
    <property type="match status" value="1"/>
</dbReference>
<dbReference type="SUPFAM" id="SSF49899">
    <property type="entry name" value="Concanavalin A-like lectins/glucanases"/>
    <property type="match status" value="1"/>
</dbReference>
<dbReference type="InterPro" id="IPR002594">
    <property type="entry name" value="GH12"/>
</dbReference>
<dbReference type="InterPro" id="IPR001919">
    <property type="entry name" value="CBD2"/>
</dbReference>